<accession>A0A2N0NKJ4</accession>
<evidence type="ECO:0000313" key="2">
    <source>
        <dbReference type="Proteomes" id="UP000232722"/>
    </source>
</evidence>
<organism evidence="1 2">
    <name type="scientific">Rhizophagus irregularis</name>
    <dbReference type="NCBI Taxonomy" id="588596"/>
    <lineage>
        <taxon>Eukaryota</taxon>
        <taxon>Fungi</taxon>
        <taxon>Fungi incertae sedis</taxon>
        <taxon>Mucoromycota</taxon>
        <taxon>Glomeromycotina</taxon>
        <taxon>Glomeromycetes</taxon>
        <taxon>Glomerales</taxon>
        <taxon>Glomeraceae</taxon>
        <taxon>Rhizophagus</taxon>
    </lineage>
</organism>
<feature type="non-terminal residue" evidence="1">
    <location>
        <position position="1"/>
    </location>
</feature>
<gene>
    <name evidence="1" type="ORF">RhiirA5_246819</name>
</gene>
<reference evidence="1 2" key="2">
    <citation type="submission" date="2017-09" db="EMBL/GenBank/DDBJ databases">
        <title>Extensive intraspecific genome diversity in a model arbuscular mycorrhizal fungus.</title>
        <authorList>
            <person name="Chen E.C."/>
            <person name="Morin E."/>
            <person name="Beaudet D."/>
            <person name="Noel J."/>
            <person name="Ndikumana S."/>
            <person name="Charron P."/>
            <person name="St-Onge C."/>
            <person name="Giorgi J."/>
            <person name="Grigoriev I.V."/>
            <person name="Roux C."/>
            <person name="Martin F.M."/>
            <person name="Corradi N."/>
        </authorList>
    </citation>
    <scope>NUCLEOTIDE SEQUENCE [LARGE SCALE GENOMIC DNA]</scope>
    <source>
        <strain evidence="1 2">A5</strain>
    </source>
</reference>
<proteinExistence type="predicted"/>
<evidence type="ECO:0000313" key="1">
    <source>
        <dbReference type="EMBL" id="PKB95092.1"/>
    </source>
</evidence>
<dbReference type="EMBL" id="LLXJ01005155">
    <property type="protein sequence ID" value="PKB95092.1"/>
    <property type="molecule type" value="Genomic_DNA"/>
</dbReference>
<name>A0A2N0NKJ4_9GLOM</name>
<dbReference type="AlphaFoldDB" id="A0A2N0NKJ4"/>
<dbReference type="Proteomes" id="UP000232722">
    <property type="component" value="Unassembled WGS sequence"/>
</dbReference>
<sequence>NLLTLNILPVPKEVSLHKVNHYLAPIINELETLWTRLTLNHTYECKNGKRVCGTLILVSCNISATRKICGHVSALV</sequence>
<feature type="non-terminal residue" evidence="1">
    <location>
        <position position="76"/>
    </location>
</feature>
<comment type="caution">
    <text evidence="1">The sequence shown here is derived from an EMBL/GenBank/DDBJ whole genome shotgun (WGS) entry which is preliminary data.</text>
</comment>
<reference evidence="1 2" key="1">
    <citation type="submission" date="2016-04" db="EMBL/GenBank/DDBJ databases">
        <title>Genome analyses suggest a sexual origin of heterokaryosis in a supposedly ancient asexual fungus.</title>
        <authorList>
            <person name="Ropars J."/>
            <person name="Sedzielewska K."/>
            <person name="Noel J."/>
            <person name="Charron P."/>
            <person name="Farinelli L."/>
            <person name="Marton T."/>
            <person name="Kruger M."/>
            <person name="Pelin A."/>
            <person name="Brachmann A."/>
            <person name="Corradi N."/>
        </authorList>
    </citation>
    <scope>NUCLEOTIDE SEQUENCE [LARGE SCALE GENOMIC DNA]</scope>
    <source>
        <strain evidence="1 2">A5</strain>
    </source>
</reference>
<protein>
    <submittedName>
        <fullName evidence="1">Uncharacterized protein</fullName>
    </submittedName>
</protein>